<gene>
    <name evidence="2" type="ORF">THAOC_09692</name>
</gene>
<organism evidence="2 3">
    <name type="scientific">Thalassiosira oceanica</name>
    <name type="common">Marine diatom</name>
    <dbReference type="NCBI Taxonomy" id="159749"/>
    <lineage>
        <taxon>Eukaryota</taxon>
        <taxon>Sar</taxon>
        <taxon>Stramenopiles</taxon>
        <taxon>Ochrophyta</taxon>
        <taxon>Bacillariophyta</taxon>
        <taxon>Coscinodiscophyceae</taxon>
        <taxon>Thalassiosirophycidae</taxon>
        <taxon>Thalassiosirales</taxon>
        <taxon>Thalassiosiraceae</taxon>
        <taxon>Thalassiosira</taxon>
    </lineage>
</organism>
<evidence type="ECO:0000313" key="3">
    <source>
        <dbReference type="Proteomes" id="UP000266841"/>
    </source>
</evidence>
<name>K0SRY7_THAOC</name>
<protein>
    <submittedName>
        <fullName evidence="2">Uncharacterized protein</fullName>
    </submittedName>
</protein>
<dbReference type="Proteomes" id="UP000266841">
    <property type="component" value="Unassembled WGS sequence"/>
</dbReference>
<feature type="non-terminal residue" evidence="2">
    <location>
        <position position="1"/>
    </location>
</feature>
<proteinExistence type="predicted"/>
<dbReference type="EMBL" id="AGNL01010462">
    <property type="protein sequence ID" value="EJK69088.1"/>
    <property type="molecule type" value="Genomic_DNA"/>
</dbReference>
<feature type="region of interest" description="Disordered" evidence="1">
    <location>
        <begin position="1"/>
        <end position="61"/>
    </location>
</feature>
<comment type="caution">
    <text evidence="2">The sequence shown here is derived from an EMBL/GenBank/DDBJ whole genome shotgun (WGS) entry which is preliminary data.</text>
</comment>
<evidence type="ECO:0000313" key="2">
    <source>
        <dbReference type="EMBL" id="EJK69088.1"/>
    </source>
</evidence>
<accession>K0SRY7</accession>
<sequence length="150" mass="16114">KVCPPPMMTGLSGAIGSPGNLLGNTGVPDGATDGATTTHGATDGATTTDGATDPDCSLRYRKSWDPTKSLKENFPLGETRNFRAEILNPAGVQVSRETREVYMPTLTGAPDEKLEFNILWKHQFEKYVDLAGVQPANRFTVAEDSCKVAR</sequence>
<evidence type="ECO:0000256" key="1">
    <source>
        <dbReference type="SAM" id="MobiDB-lite"/>
    </source>
</evidence>
<reference evidence="2 3" key="1">
    <citation type="journal article" date="2012" name="Genome Biol.">
        <title>Genome and low-iron response of an oceanic diatom adapted to chronic iron limitation.</title>
        <authorList>
            <person name="Lommer M."/>
            <person name="Specht M."/>
            <person name="Roy A.S."/>
            <person name="Kraemer L."/>
            <person name="Andreson R."/>
            <person name="Gutowska M.A."/>
            <person name="Wolf J."/>
            <person name="Bergner S.V."/>
            <person name="Schilhabel M.B."/>
            <person name="Klostermeier U.C."/>
            <person name="Beiko R.G."/>
            <person name="Rosenstiel P."/>
            <person name="Hippler M."/>
            <person name="Laroche J."/>
        </authorList>
    </citation>
    <scope>NUCLEOTIDE SEQUENCE [LARGE SCALE GENOMIC DNA]</scope>
    <source>
        <strain evidence="2 3">CCMP1005</strain>
    </source>
</reference>
<keyword evidence="3" id="KW-1185">Reference proteome</keyword>
<feature type="compositionally biased region" description="Low complexity" evidence="1">
    <location>
        <begin position="29"/>
        <end position="53"/>
    </location>
</feature>
<dbReference type="AlphaFoldDB" id="K0SRY7"/>